<proteinExistence type="predicted"/>
<dbReference type="InterPro" id="IPR011042">
    <property type="entry name" value="6-blade_b-propeller_TolB-like"/>
</dbReference>
<dbReference type="SUPFAM" id="SSF82171">
    <property type="entry name" value="DPP6 N-terminal domain-like"/>
    <property type="match status" value="1"/>
</dbReference>
<dbReference type="AlphaFoldDB" id="R8BSN2"/>
<organism evidence="1 2">
    <name type="scientific">Phaeoacremonium minimum (strain UCR-PA7)</name>
    <name type="common">Esca disease fungus</name>
    <name type="synonym">Togninia minima</name>
    <dbReference type="NCBI Taxonomy" id="1286976"/>
    <lineage>
        <taxon>Eukaryota</taxon>
        <taxon>Fungi</taxon>
        <taxon>Dikarya</taxon>
        <taxon>Ascomycota</taxon>
        <taxon>Pezizomycotina</taxon>
        <taxon>Sordariomycetes</taxon>
        <taxon>Sordariomycetidae</taxon>
        <taxon>Togniniales</taxon>
        <taxon>Togniniaceae</taxon>
        <taxon>Phaeoacremonium</taxon>
    </lineage>
</organism>
<dbReference type="OrthoDB" id="43744at2759"/>
<protein>
    <submittedName>
        <fullName evidence="1">Putative peptidase s9 prolyl oligopeptidase active site domain protein</fullName>
    </submittedName>
</protein>
<dbReference type="eggNOG" id="KOG2100">
    <property type="taxonomic scope" value="Eukaryota"/>
</dbReference>
<name>R8BSN2_PHAM7</name>
<gene>
    <name evidence="1" type="ORF">UCRPA7_2201</name>
</gene>
<dbReference type="GeneID" id="19322427"/>
<keyword evidence="2" id="KW-1185">Reference proteome</keyword>
<reference evidence="2" key="1">
    <citation type="journal article" date="2013" name="Genome Announc.">
        <title>Draft genome sequence of the ascomycete Phaeoacremonium aleophilum strain UCR-PA7, a causal agent of the esca disease complex in grapevines.</title>
        <authorList>
            <person name="Blanco-Ulate B."/>
            <person name="Rolshausen P."/>
            <person name="Cantu D."/>
        </authorList>
    </citation>
    <scope>NUCLEOTIDE SEQUENCE [LARGE SCALE GENOMIC DNA]</scope>
    <source>
        <strain evidence="2">UCR-PA7</strain>
    </source>
</reference>
<dbReference type="Proteomes" id="UP000014074">
    <property type="component" value="Unassembled WGS sequence"/>
</dbReference>
<dbReference type="Gene3D" id="2.120.10.30">
    <property type="entry name" value="TolB, C-terminal domain"/>
    <property type="match status" value="1"/>
</dbReference>
<dbReference type="KEGG" id="tmn:UCRPA7_2201"/>
<evidence type="ECO:0000313" key="1">
    <source>
        <dbReference type="EMBL" id="EOO02305.1"/>
    </source>
</evidence>
<dbReference type="Pfam" id="PF07676">
    <property type="entry name" value="PD40"/>
    <property type="match status" value="2"/>
</dbReference>
<dbReference type="PANTHER" id="PTHR32161:SF8">
    <property type="entry name" value="DPP6 N-TERMINAL DOMAIN-LIKE PROTEIN"/>
    <property type="match status" value="1"/>
</dbReference>
<dbReference type="HOGENOM" id="CLU_799703_0_0_1"/>
<sequence length="347" mass="38776">MELIQKILDLDVPYAPKLSPDGKRVVYQTSLKWHHRKGDNNVAPLWLAETGVERSARKLTDGTFNDRMPQWSPDGESIVFISDRAKPGKACALYLWDLRNDISQVKALTPEENEVRLVQFAFSPDGRYIAFVAPPEKSPEKKAKEKSKDDAHVWGQDWQFSVLHLLHMEKGTIETISSTDVDVAGFAWSDVSTEVAIVTHRTPDIESADLYGTDISIIKIEDRETHKVCHVPRDASDLTWLNSTLYFRTCNILHENTSGWALYSIDANGGSRDISKVANGVNDCAAGVSKIVDDLIVYVQNGMQDELRLLDGKILLILMAKGHSSQAMATDLNQMDLVNAPFLNVKL</sequence>
<evidence type="ECO:0000313" key="2">
    <source>
        <dbReference type="Proteomes" id="UP000014074"/>
    </source>
</evidence>
<dbReference type="InterPro" id="IPR011659">
    <property type="entry name" value="WD40"/>
</dbReference>
<dbReference type="EMBL" id="KB932927">
    <property type="protein sequence ID" value="EOO02305.1"/>
    <property type="molecule type" value="Genomic_DNA"/>
</dbReference>
<dbReference type="PANTHER" id="PTHR32161">
    <property type="entry name" value="DPP6 N-TERMINAL DOMAIN-LIKE PROTEIN"/>
    <property type="match status" value="1"/>
</dbReference>
<accession>R8BSN2</accession>
<dbReference type="RefSeq" id="XP_007912965.1">
    <property type="nucleotide sequence ID" value="XM_007914774.1"/>
</dbReference>